<evidence type="ECO:0000313" key="1">
    <source>
        <dbReference type="EMBL" id="KZV97071.1"/>
    </source>
</evidence>
<protein>
    <submittedName>
        <fullName evidence="1">Uncharacterized protein</fullName>
    </submittedName>
</protein>
<name>A0A165KY23_EXIGL</name>
<dbReference type="Proteomes" id="UP000077266">
    <property type="component" value="Unassembled WGS sequence"/>
</dbReference>
<dbReference type="EMBL" id="KV425935">
    <property type="protein sequence ID" value="KZV97071.1"/>
    <property type="molecule type" value="Genomic_DNA"/>
</dbReference>
<accession>A0A165KY23</accession>
<sequence>MSASYTATTPTASSFGFGFTSADVYRASSSSDMATQSIYRAMSADTYREAANVFQDHSPSSSPSSSPKSTMMDIDEYNYFPTDAKSLKPSYPGSPESFYPELHNTGYLDSPVLPLIKLSIDNLARDLNNMSLDLSGDTQTTPKARTLSLPECSEEQLVRPSGFGSFGFFSGLHGLEVDLGAPAENWA</sequence>
<dbReference type="AlphaFoldDB" id="A0A165KY23"/>
<evidence type="ECO:0000313" key="2">
    <source>
        <dbReference type="Proteomes" id="UP000077266"/>
    </source>
</evidence>
<organism evidence="1 2">
    <name type="scientific">Exidia glandulosa HHB12029</name>
    <dbReference type="NCBI Taxonomy" id="1314781"/>
    <lineage>
        <taxon>Eukaryota</taxon>
        <taxon>Fungi</taxon>
        <taxon>Dikarya</taxon>
        <taxon>Basidiomycota</taxon>
        <taxon>Agaricomycotina</taxon>
        <taxon>Agaricomycetes</taxon>
        <taxon>Auriculariales</taxon>
        <taxon>Exidiaceae</taxon>
        <taxon>Exidia</taxon>
    </lineage>
</organism>
<gene>
    <name evidence="1" type="ORF">EXIGLDRAFT_731873</name>
</gene>
<reference evidence="1 2" key="1">
    <citation type="journal article" date="2016" name="Mol. Biol. Evol.">
        <title>Comparative Genomics of Early-Diverging Mushroom-Forming Fungi Provides Insights into the Origins of Lignocellulose Decay Capabilities.</title>
        <authorList>
            <person name="Nagy L.G."/>
            <person name="Riley R."/>
            <person name="Tritt A."/>
            <person name="Adam C."/>
            <person name="Daum C."/>
            <person name="Floudas D."/>
            <person name="Sun H."/>
            <person name="Yadav J.S."/>
            <person name="Pangilinan J."/>
            <person name="Larsson K.H."/>
            <person name="Matsuura K."/>
            <person name="Barry K."/>
            <person name="Labutti K."/>
            <person name="Kuo R."/>
            <person name="Ohm R.A."/>
            <person name="Bhattacharya S.S."/>
            <person name="Shirouzu T."/>
            <person name="Yoshinaga Y."/>
            <person name="Martin F.M."/>
            <person name="Grigoriev I.V."/>
            <person name="Hibbett D.S."/>
        </authorList>
    </citation>
    <scope>NUCLEOTIDE SEQUENCE [LARGE SCALE GENOMIC DNA]</scope>
    <source>
        <strain evidence="1 2">HHB12029</strain>
    </source>
</reference>
<dbReference type="InParanoid" id="A0A165KY23"/>
<keyword evidence="2" id="KW-1185">Reference proteome</keyword>
<proteinExistence type="predicted"/>